<gene>
    <name evidence="7" type="primary">purA</name>
    <name evidence="9" type="ORF">A3H51_00620</name>
</gene>
<feature type="binding site" evidence="7">
    <location>
        <begin position="42"/>
        <end position="44"/>
    </location>
    <ligand>
        <name>GTP</name>
        <dbReference type="ChEBI" id="CHEBI:37565"/>
    </ligand>
</feature>
<accession>A0A1G2HJN9</accession>
<dbReference type="EC" id="6.3.4.4" evidence="7 8"/>
<comment type="catalytic activity">
    <reaction evidence="7 8">
        <text>IMP + L-aspartate + GTP = N(6)-(1,2-dicarboxyethyl)-AMP + GDP + phosphate + 2 H(+)</text>
        <dbReference type="Rhea" id="RHEA:15753"/>
        <dbReference type="ChEBI" id="CHEBI:15378"/>
        <dbReference type="ChEBI" id="CHEBI:29991"/>
        <dbReference type="ChEBI" id="CHEBI:37565"/>
        <dbReference type="ChEBI" id="CHEBI:43474"/>
        <dbReference type="ChEBI" id="CHEBI:57567"/>
        <dbReference type="ChEBI" id="CHEBI:58053"/>
        <dbReference type="ChEBI" id="CHEBI:58189"/>
        <dbReference type="EC" id="6.3.4.4"/>
    </reaction>
</comment>
<feature type="binding site" description="in other chain" evidence="7">
    <location>
        <position position="327"/>
    </location>
    <ligand>
        <name>IMP</name>
        <dbReference type="ChEBI" id="CHEBI:58053"/>
        <note>ligand shared between dimeric partners</note>
    </ligand>
</feature>
<comment type="function">
    <text evidence="7">Plays an important role in the de novo pathway of purine nucleotide biosynthesis. Catalyzes the first committed step in the biosynthesis of AMP from IMP.</text>
</comment>
<dbReference type="SUPFAM" id="SSF52540">
    <property type="entry name" value="P-loop containing nucleoside triphosphate hydrolases"/>
    <property type="match status" value="1"/>
</dbReference>
<keyword evidence="7" id="KW-0963">Cytoplasm</keyword>
<dbReference type="HAMAP" id="MF_00011">
    <property type="entry name" value="Adenylosucc_synth"/>
    <property type="match status" value="1"/>
</dbReference>
<dbReference type="PANTHER" id="PTHR11846">
    <property type="entry name" value="ADENYLOSUCCINATE SYNTHETASE"/>
    <property type="match status" value="1"/>
</dbReference>
<dbReference type="GO" id="GO:0005737">
    <property type="term" value="C:cytoplasm"/>
    <property type="evidence" value="ECO:0007669"/>
    <property type="project" value="UniProtKB-SubCell"/>
</dbReference>
<dbReference type="InterPro" id="IPR018220">
    <property type="entry name" value="Adenylosuccin_syn_GTP-bd"/>
</dbReference>
<evidence type="ECO:0000256" key="7">
    <source>
        <dbReference type="HAMAP-Rule" id="MF_00011"/>
    </source>
</evidence>
<dbReference type="Gene3D" id="3.40.440.10">
    <property type="entry name" value="Adenylosuccinate Synthetase, subunit A, domain 1"/>
    <property type="match status" value="1"/>
</dbReference>
<dbReference type="Gene3D" id="3.90.170.10">
    <property type="entry name" value="Adenylosuccinate Synthetase, subunit A, domain 3"/>
    <property type="match status" value="1"/>
</dbReference>
<keyword evidence="2 7" id="KW-0479">Metal-binding</keyword>
<dbReference type="GO" id="GO:0004019">
    <property type="term" value="F:adenylosuccinate synthase activity"/>
    <property type="evidence" value="ECO:0007669"/>
    <property type="project" value="UniProtKB-UniRule"/>
</dbReference>
<feature type="binding site" evidence="7">
    <location>
        <begin position="355"/>
        <end position="357"/>
    </location>
    <ligand>
        <name>GTP</name>
        <dbReference type="ChEBI" id="CHEBI:37565"/>
    </ligand>
</feature>
<dbReference type="SMART" id="SM00788">
    <property type="entry name" value="Adenylsucc_synt"/>
    <property type="match status" value="1"/>
</dbReference>
<sequence>MPLTIIIGAQWGDEGKGKITDLEASSGEYGYVVRYDGGNNAGHTVVHNQQEFKLHIIPSGILHSDIKNIIGPGTVVDTQVLTEELKALKEAGITDFQLTISPKAHLVLPWHRLLDGIQEETRLSAKKIGTTKRGMGPVRADKHSRSGLRVGDLLCDTFKNKFMFAYEEKKKIFELIYGYPGSVLLEAFENLYDLPDFTFLTVEDLFNYYMDSAENIKQFIQDTSNELHRILKAGNRGVLFEGAQGVLLDLDHGTYPFVTSATCGSNGAFQGAGVAFNAVPMEQVRVVGVVKAYSTRIGTGPFPTFRKNEFDGLIRKAGNEYGATTGRPRMCAPIDLPLLRYASRLNGFTEIAITKLDILSCLEGSILVGLQYSCLSQNYRNFGYLICEHEQCALDGAKAVFGKVSAWGADITEIRHKENLPADALEYVKKIERACEVKATYISVGPERNQTISC</sequence>
<feature type="binding site" evidence="7">
    <location>
        <begin position="443"/>
        <end position="445"/>
    </location>
    <ligand>
        <name>GTP</name>
        <dbReference type="ChEBI" id="CHEBI:37565"/>
    </ligand>
</feature>
<evidence type="ECO:0000256" key="8">
    <source>
        <dbReference type="RuleBase" id="RU000520"/>
    </source>
</evidence>
<evidence type="ECO:0000256" key="1">
    <source>
        <dbReference type="ARBA" id="ARBA00022598"/>
    </source>
</evidence>
<feature type="binding site" description="in other chain" evidence="7">
    <location>
        <position position="259"/>
    </location>
    <ligand>
        <name>IMP</name>
        <dbReference type="ChEBI" id="CHEBI:58053"/>
        <note>ligand shared between dimeric partners</note>
    </ligand>
</feature>
<evidence type="ECO:0000256" key="4">
    <source>
        <dbReference type="ARBA" id="ARBA00022755"/>
    </source>
</evidence>
<dbReference type="PANTHER" id="PTHR11846:SF0">
    <property type="entry name" value="ADENYLOSUCCINATE SYNTHETASE"/>
    <property type="match status" value="1"/>
</dbReference>
<dbReference type="GO" id="GO:0000287">
    <property type="term" value="F:magnesium ion binding"/>
    <property type="evidence" value="ECO:0007669"/>
    <property type="project" value="UniProtKB-UniRule"/>
</dbReference>
<dbReference type="NCBIfam" id="NF002223">
    <property type="entry name" value="PRK01117.1"/>
    <property type="match status" value="1"/>
</dbReference>
<feature type="binding site" description="in other chain" evidence="7">
    <location>
        <position position="131"/>
    </location>
    <ligand>
        <name>IMP</name>
        <dbReference type="ChEBI" id="CHEBI:58053"/>
        <note>ligand shared between dimeric partners</note>
    </ligand>
</feature>
<keyword evidence="6 7" id="KW-0342">GTP-binding</keyword>
<dbReference type="Proteomes" id="UP000178509">
    <property type="component" value="Unassembled WGS sequence"/>
</dbReference>
<feature type="binding site" evidence="7">
    <location>
        <position position="329"/>
    </location>
    <ligand>
        <name>GTP</name>
        <dbReference type="ChEBI" id="CHEBI:37565"/>
    </ligand>
</feature>
<keyword evidence="5 7" id="KW-0460">Magnesium</keyword>
<evidence type="ECO:0000256" key="6">
    <source>
        <dbReference type="ARBA" id="ARBA00023134"/>
    </source>
</evidence>
<dbReference type="CDD" id="cd03108">
    <property type="entry name" value="AdSS"/>
    <property type="match status" value="1"/>
</dbReference>
<keyword evidence="1 7" id="KW-0436">Ligase</keyword>
<dbReference type="GO" id="GO:0005525">
    <property type="term" value="F:GTP binding"/>
    <property type="evidence" value="ECO:0007669"/>
    <property type="project" value="UniProtKB-UniRule"/>
</dbReference>
<comment type="caution">
    <text evidence="9">The sequence shown here is derived from an EMBL/GenBank/DDBJ whole genome shotgun (WGS) entry which is preliminary data.</text>
</comment>
<feature type="binding site" description="in other chain" evidence="7">
    <location>
        <begin position="40"/>
        <end position="43"/>
    </location>
    <ligand>
        <name>IMP</name>
        <dbReference type="ChEBI" id="CHEBI:58053"/>
        <note>ligand shared between dimeric partners</note>
    </ligand>
</feature>
<feature type="binding site" evidence="7">
    <location>
        <position position="145"/>
    </location>
    <ligand>
        <name>IMP</name>
        <dbReference type="ChEBI" id="CHEBI:58053"/>
        <note>ligand shared between dimeric partners</note>
    </ligand>
</feature>
<dbReference type="InterPro" id="IPR042110">
    <property type="entry name" value="Adenylosuccinate_synth_dom2"/>
</dbReference>
<dbReference type="GO" id="GO:0046040">
    <property type="term" value="P:IMP metabolic process"/>
    <property type="evidence" value="ECO:0007669"/>
    <property type="project" value="TreeGrafter"/>
</dbReference>
<dbReference type="InterPro" id="IPR042109">
    <property type="entry name" value="Adenylosuccinate_synth_dom1"/>
</dbReference>
<feature type="binding site" description="in other chain" evidence="7">
    <location>
        <begin position="13"/>
        <end position="16"/>
    </location>
    <ligand>
        <name>IMP</name>
        <dbReference type="ChEBI" id="CHEBI:58053"/>
        <note>ligand shared between dimeric partners</note>
    </ligand>
</feature>
<evidence type="ECO:0000313" key="9">
    <source>
        <dbReference type="EMBL" id="OGZ62639.1"/>
    </source>
</evidence>
<dbReference type="AlphaFoldDB" id="A0A1G2HJN9"/>
<name>A0A1G2HJN9_9BACT</name>
<evidence type="ECO:0000256" key="5">
    <source>
        <dbReference type="ARBA" id="ARBA00022842"/>
    </source>
</evidence>
<comment type="subcellular location">
    <subcellularLocation>
        <location evidence="7">Cytoplasm</location>
    </subcellularLocation>
</comment>
<dbReference type="InterPro" id="IPR027417">
    <property type="entry name" value="P-loop_NTPase"/>
</dbReference>
<feature type="active site" description="Proton donor" evidence="7">
    <location>
        <position position="43"/>
    </location>
</feature>
<feature type="active site" description="Proton acceptor" evidence="7">
    <location>
        <position position="13"/>
    </location>
</feature>
<dbReference type="STRING" id="1802164.A3H51_00620"/>
<feature type="binding site" evidence="7">
    <location>
        <position position="42"/>
    </location>
    <ligand>
        <name>Mg(2+)</name>
        <dbReference type="ChEBI" id="CHEBI:18420"/>
    </ligand>
</feature>
<evidence type="ECO:0000256" key="3">
    <source>
        <dbReference type="ARBA" id="ARBA00022741"/>
    </source>
</evidence>
<feature type="binding site" description="in other chain" evidence="7">
    <location>
        <position position="244"/>
    </location>
    <ligand>
        <name>IMP</name>
        <dbReference type="ChEBI" id="CHEBI:58053"/>
        <note>ligand shared between dimeric partners</note>
    </ligand>
</feature>
<feature type="binding site" evidence="7">
    <location>
        <position position="13"/>
    </location>
    <ligand>
        <name>Mg(2+)</name>
        <dbReference type="ChEBI" id="CHEBI:18420"/>
    </ligand>
</feature>
<comment type="subunit">
    <text evidence="7">Homodimer.</text>
</comment>
<dbReference type="UniPathway" id="UPA00075">
    <property type="reaction ID" value="UER00335"/>
</dbReference>
<dbReference type="Pfam" id="PF00709">
    <property type="entry name" value="Adenylsucc_synt"/>
    <property type="match status" value="1"/>
</dbReference>
<keyword evidence="3 7" id="KW-0547">Nucleotide-binding</keyword>
<organism evidence="9 10">
    <name type="scientific">Candidatus Spechtbacteria bacterium RIFCSPLOWO2_02_FULL_38_8</name>
    <dbReference type="NCBI Taxonomy" id="1802164"/>
    <lineage>
        <taxon>Bacteria</taxon>
        <taxon>Candidatus Spechtiibacteriota</taxon>
    </lineage>
</organism>
<keyword evidence="4 7" id="KW-0658">Purine biosynthesis</keyword>
<evidence type="ECO:0000256" key="2">
    <source>
        <dbReference type="ARBA" id="ARBA00022723"/>
    </source>
</evidence>
<feature type="binding site" evidence="7">
    <location>
        <begin position="12"/>
        <end position="18"/>
    </location>
    <ligand>
        <name>GTP</name>
        <dbReference type="ChEBI" id="CHEBI:37565"/>
    </ligand>
</feature>
<evidence type="ECO:0000313" key="10">
    <source>
        <dbReference type="Proteomes" id="UP000178509"/>
    </source>
</evidence>
<reference evidence="9 10" key="1">
    <citation type="journal article" date="2016" name="Nat. Commun.">
        <title>Thousands of microbial genomes shed light on interconnected biogeochemical processes in an aquifer system.</title>
        <authorList>
            <person name="Anantharaman K."/>
            <person name="Brown C.T."/>
            <person name="Hug L.A."/>
            <person name="Sharon I."/>
            <person name="Castelle C.J."/>
            <person name="Probst A.J."/>
            <person name="Thomas B.C."/>
            <person name="Singh A."/>
            <person name="Wilkins M.J."/>
            <person name="Karaoz U."/>
            <person name="Brodie E.L."/>
            <person name="Williams K.H."/>
            <person name="Hubbard S.S."/>
            <person name="Banfield J.F."/>
        </authorList>
    </citation>
    <scope>NUCLEOTIDE SEQUENCE [LARGE SCALE GENOMIC DNA]</scope>
</reference>
<dbReference type="PROSITE" id="PS01266">
    <property type="entry name" value="ADENYLOSUCCIN_SYN_1"/>
    <property type="match status" value="1"/>
</dbReference>
<comment type="pathway">
    <text evidence="7 8">Purine metabolism; AMP biosynthesis via de novo pathway; AMP from IMP: step 1/2.</text>
</comment>
<dbReference type="InterPro" id="IPR042111">
    <property type="entry name" value="Adenylosuccinate_synth_dom3"/>
</dbReference>
<feature type="binding site" evidence="7">
    <location>
        <begin position="323"/>
        <end position="329"/>
    </location>
    <ligand>
        <name>substrate</name>
    </ligand>
</feature>
<dbReference type="GO" id="GO:0044208">
    <property type="term" value="P:'de novo' AMP biosynthetic process"/>
    <property type="evidence" value="ECO:0007669"/>
    <property type="project" value="UniProtKB-UniRule"/>
</dbReference>
<dbReference type="InterPro" id="IPR001114">
    <property type="entry name" value="Adenylosuccinate_synthetase"/>
</dbReference>
<dbReference type="EMBL" id="MHOJ01000014">
    <property type="protein sequence ID" value="OGZ62639.1"/>
    <property type="molecule type" value="Genomic_DNA"/>
</dbReference>
<protein>
    <recommendedName>
        <fullName evidence="7 8">Adenylosuccinate synthetase</fullName>
        <shortName evidence="7">AMPSase</shortName>
        <shortName evidence="7">AdSS</shortName>
        <ecNumber evidence="7 8">6.3.4.4</ecNumber>
    </recommendedName>
    <alternativeName>
        <fullName evidence="7">IMP--aspartate ligase</fullName>
    </alternativeName>
</protein>
<dbReference type="Gene3D" id="1.10.300.10">
    <property type="entry name" value="Adenylosuccinate Synthetase, subunit A, domain 2"/>
    <property type="match status" value="1"/>
</dbReference>
<comment type="cofactor">
    <cofactor evidence="7">
        <name>Mg(2+)</name>
        <dbReference type="ChEBI" id="CHEBI:18420"/>
    </cofactor>
    <text evidence="7">Binds 1 Mg(2+) ion per subunit.</text>
</comment>
<proteinExistence type="inferred from homology"/>
<comment type="similarity">
    <text evidence="7 8">Belongs to the adenylosuccinate synthetase family.</text>
</comment>